<dbReference type="RefSeq" id="WP_122341067.1">
    <property type="nucleotide sequence ID" value="NZ_RBUY01000161.1"/>
</dbReference>
<reference evidence="1 2" key="1">
    <citation type="submission" date="2018-08" db="EMBL/GenBank/DDBJ databases">
        <title>Recombination of ecologically and evolutionarily significant loci maintains genetic cohesion in the Pseudomonas syringae species complex.</title>
        <authorList>
            <person name="Dillon M."/>
            <person name="Thakur S."/>
            <person name="Almeida R.N.D."/>
            <person name="Weir B.S."/>
            <person name="Guttman D.S."/>
        </authorList>
    </citation>
    <scope>NUCLEOTIDE SEQUENCE [LARGE SCALE GENOMIC DNA]</scope>
    <source>
        <strain evidence="1 2">ICMP 7496</strain>
    </source>
</reference>
<dbReference type="Proteomes" id="UP000269872">
    <property type="component" value="Unassembled WGS sequence"/>
</dbReference>
<name>A0A3M6EU71_9PSED</name>
<comment type="caution">
    <text evidence="1">The sequence shown here is derived from an EMBL/GenBank/DDBJ whole genome shotgun (WGS) entry which is preliminary data.</text>
</comment>
<sequence length="83" mass="9553">MTIDLLAQRVFELLTGENQDGICRYQKGSDQYWSHDELSEIASRLRSEGCEVDVLMLKRVSEEFYAGNHLLARYVLQMPKEAG</sequence>
<proteinExistence type="predicted"/>
<evidence type="ECO:0000313" key="1">
    <source>
        <dbReference type="EMBL" id="RMV71750.1"/>
    </source>
</evidence>
<dbReference type="EMBL" id="RBUY01000161">
    <property type="protein sequence ID" value="RMV71750.1"/>
    <property type="molecule type" value="Genomic_DNA"/>
</dbReference>
<gene>
    <name evidence="1" type="ORF">ALP05_00929</name>
</gene>
<protein>
    <submittedName>
        <fullName evidence="1">Uncharacterized protein</fullName>
    </submittedName>
</protein>
<organism evidence="1 2">
    <name type="scientific">Pseudomonas caricapapayae</name>
    <dbReference type="NCBI Taxonomy" id="46678"/>
    <lineage>
        <taxon>Bacteria</taxon>
        <taxon>Pseudomonadati</taxon>
        <taxon>Pseudomonadota</taxon>
        <taxon>Gammaproteobacteria</taxon>
        <taxon>Pseudomonadales</taxon>
        <taxon>Pseudomonadaceae</taxon>
        <taxon>Pseudomonas</taxon>
    </lineage>
</organism>
<dbReference type="AlphaFoldDB" id="A0A3M6EU71"/>
<accession>A0A3M6EU71</accession>
<evidence type="ECO:0000313" key="2">
    <source>
        <dbReference type="Proteomes" id="UP000269872"/>
    </source>
</evidence>